<protein>
    <submittedName>
        <fullName evidence="2">3045_t:CDS:1</fullName>
    </submittedName>
</protein>
<name>A0A9N9FM09_9GLOM</name>
<proteinExistence type="predicted"/>
<dbReference type="EMBL" id="CAJVPQ010001322">
    <property type="protein sequence ID" value="CAG8545819.1"/>
    <property type="molecule type" value="Genomic_DNA"/>
</dbReference>
<evidence type="ECO:0000256" key="1">
    <source>
        <dbReference type="SAM" id="MobiDB-lite"/>
    </source>
</evidence>
<dbReference type="Proteomes" id="UP000789570">
    <property type="component" value="Unassembled WGS sequence"/>
</dbReference>
<keyword evidence="3" id="KW-1185">Reference proteome</keyword>
<evidence type="ECO:0000313" key="3">
    <source>
        <dbReference type="Proteomes" id="UP000789570"/>
    </source>
</evidence>
<gene>
    <name evidence="2" type="ORF">FCALED_LOCUS5869</name>
</gene>
<feature type="compositionally biased region" description="Basic residues" evidence="1">
    <location>
        <begin position="165"/>
        <end position="176"/>
    </location>
</feature>
<comment type="caution">
    <text evidence="2">The sequence shown here is derived from an EMBL/GenBank/DDBJ whole genome shotgun (WGS) entry which is preliminary data.</text>
</comment>
<feature type="compositionally biased region" description="Basic and acidic residues" evidence="1">
    <location>
        <begin position="95"/>
        <end position="164"/>
    </location>
</feature>
<accession>A0A9N9FM09</accession>
<dbReference type="AlphaFoldDB" id="A0A9N9FM09"/>
<evidence type="ECO:0000313" key="2">
    <source>
        <dbReference type="EMBL" id="CAG8545819.1"/>
    </source>
</evidence>
<reference evidence="2" key="1">
    <citation type="submission" date="2021-06" db="EMBL/GenBank/DDBJ databases">
        <authorList>
            <person name="Kallberg Y."/>
            <person name="Tangrot J."/>
            <person name="Rosling A."/>
        </authorList>
    </citation>
    <scope>NUCLEOTIDE SEQUENCE</scope>
    <source>
        <strain evidence="2">UK204</strain>
    </source>
</reference>
<organism evidence="2 3">
    <name type="scientific">Funneliformis caledonium</name>
    <dbReference type="NCBI Taxonomy" id="1117310"/>
    <lineage>
        <taxon>Eukaryota</taxon>
        <taxon>Fungi</taxon>
        <taxon>Fungi incertae sedis</taxon>
        <taxon>Mucoromycota</taxon>
        <taxon>Glomeromycotina</taxon>
        <taxon>Glomeromycetes</taxon>
        <taxon>Glomerales</taxon>
        <taxon>Glomeraceae</taxon>
        <taxon>Funneliformis</taxon>
    </lineage>
</organism>
<sequence length="176" mass="20694">MTWLCLCAKDDSGSNKSMALNFNILFVTYWLRLNLELYAFPLLISLVSAGVLKRDALAEPVPKEYAEPPKTYETPKEEYKPPAPVEEYKPPAPVEEYKPPAPKEEYKKPEPPKEYETPEPPKEYETPVKEYKRDAHKEPEYKEPEYKKPEPPKEYGKPVKEYRRDHKHSSHHPRHD</sequence>
<feature type="region of interest" description="Disordered" evidence="1">
    <location>
        <begin position="60"/>
        <end position="176"/>
    </location>
</feature>